<sequence>MKTQVVTTQRQLMRDLEVLPLEEATASAKSMNVNGACQRGKLLRFLEQVVVMVVAVDVDEVLGSFLAALNKFIVDRCSWNHSVSKYHVYEFFKVALESGRIQTAINDVILNLFDKFFEMQRNDIIRALNMYKREIEQVLDPTYKEEAVMAGRMTAIVNSNGDVCAIQKAGGEGLMSSVTMQCLRIASVKAADITSKIKKAILTGHKENEEFALAMCPAEPYVLSGGKDKSVVLWSIQDHISALGDSSSSPGASGSKQSVKTANEKESPKLILEGGEFDAVKPLKQSRVGFRGQAWFHINFWARPRSSSSNNKTIKRFFAEVHYKPTSISSPSSSSSSLAITAVPIVQICIIIEEPLSQYRRSCAFCPSYRDILHPKGCRKVVCGNDKDLFEQRLDPCCCTGMGIGKMPFTARPDMSAFLNISPK</sequence>
<organism evidence="4">
    <name type="scientific">Zea mays</name>
    <name type="common">Maize</name>
    <dbReference type="NCBI Taxonomy" id="4577"/>
    <lineage>
        <taxon>Eukaryota</taxon>
        <taxon>Viridiplantae</taxon>
        <taxon>Streptophyta</taxon>
        <taxon>Embryophyta</taxon>
        <taxon>Tracheophyta</taxon>
        <taxon>Spermatophyta</taxon>
        <taxon>Magnoliopsida</taxon>
        <taxon>Liliopsida</taxon>
        <taxon>Poales</taxon>
        <taxon>Poaceae</taxon>
        <taxon>PACMAD clade</taxon>
        <taxon>Panicoideae</taxon>
        <taxon>Andropogonodae</taxon>
        <taxon>Andropogoneae</taxon>
        <taxon>Tripsacinae</taxon>
        <taxon>Zea</taxon>
    </lineage>
</organism>
<dbReference type="InterPro" id="IPR022059">
    <property type="entry name" value="DUF3615"/>
</dbReference>
<dbReference type="InterPro" id="IPR036345">
    <property type="entry name" value="ExoRNase_PH_dom2_sf"/>
</dbReference>
<dbReference type="InterPro" id="IPR015847">
    <property type="entry name" value="ExoRNase_PH_dom2"/>
</dbReference>
<dbReference type="Pfam" id="PF03725">
    <property type="entry name" value="RNase_PH_C"/>
    <property type="match status" value="1"/>
</dbReference>
<dbReference type="GO" id="GO:0005545">
    <property type="term" value="F:1-phosphatidylinositol binding"/>
    <property type="evidence" value="ECO:0007669"/>
    <property type="project" value="InterPro"/>
</dbReference>
<comment type="caution">
    <text evidence="4">The sequence shown here is derived from an EMBL/GenBank/DDBJ whole genome shotgun (WGS) entry which is preliminary data.</text>
</comment>
<evidence type="ECO:0000256" key="1">
    <source>
        <dbReference type="SAM" id="MobiDB-lite"/>
    </source>
</evidence>
<dbReference type="Proteomes" id="UP000251960">
    <property type="component" value="Chromosome 8"/>
</dbReference>
<feature type="region of interest" description="Disordered" evidence="1">
    <location>
        <begin position="243"/>
        <end position="265"/>
    </location>
</feature>
<dbReference type="SUPFAM" id="SSF55666">
    <property type="entry name" value="Ribonuclease PH domain 2-like"/>
    <property type="match status" value="1"/>
</dbReference>
<feature type="domain" description="Exoribonuclease phosphorolytic" evidence="2">
    <location>
        <begin position="138"/>
        <end position="186"/>
    </location>
</feature>
<dbReference type="EMBL" id="NCVQ01000009">
    <property type="protein sequence ID" value="PWZ10558.1"/>
    <property type="molecule type" value="Genomic_DNA"/>
</dbReference>
<dbReference type="Gene3D" id="1.20.58.150">
    <property type="entry name" value="ANTH domain"/>
    <property type="match status" value="1"/>
</dbReference>
<dbReference type="AlphaFoldDB" id="A0A3L6DQ97"/>
<dbReference type="ExpressionAtlas" id="A0A3L6DQ97">
    <property type="expression patterns" value="baseline"/>
</dbReference>
<accession>A0A3L6DQ97</accession>
<feature type="domain" description="DUF3615" evidence="3">
    <location>
        <begin position="277"/>
        <end position="375"/>
    </location>
</feature>
<dbReference type="GO" id="GO:0048268">
    <property type="term" value="P:clathrin coat assembly"/>
    <property type="evidence" value="ECO:0007669"/>
    <property type="project" value="InterPro"/>
</dbReference>
<protein>
    <submittedName>
        <fullName evidence="4">WD-40 repeat-containing protein MSI4</fullName>
    </submittedName>
</protein>
<dbReference type="GO" id="GO:0030276">
    <property type="term" value="F:clathrin binding"/>
    <property type="evidence" value="ECO:0007669"/>
    <property type="project" value="InterPro"/>
</dbReference>
<feature type="compositionally biased region" description="Low complexity" evidence="1">
    <location>
        <begin position="243"/>
        <end position="258"/>
    </location>
</feature>
<evidence type="ECO:0000313" key="4">
    <source>
        <dbReference type="EMBL" id="PWZ10558.1"/>
    </source>
</evidence>
<dbReference type="PANTHER" id="PTHR34710">
    <property type="entry name" value="OS03G0834100 PROTEIN"/>
    <property type="match status" value="1"/>
</dbReference>
<evidence type="ECO:0000259" key="3">
    <source>
        <dbReference type="Pfam" id="PF12274"/>
    </source>
</evidence>
<dbReference type="GO" id="GO:0030136">
    <property type="term" value="C:clathrin-coated vesicle"/>
    <property type="evidence" value="ECO:0007669"/>
    <property type="project" value="InterPro"/>
</dbReference>
<dbReference type="InterPro" id="IPR015943">
    <property type="entry name" value="WD40/YVTN_repeat-like_dom_sf"/>
</dbReference>
<dbReference type="PANTHER" id="PTHR34710:SF10">
    <property type="entry name" value="EXPRESSED PROTEIN"/>
    <property type="match status" value="1"/>
</dbReference>
<gene>
    <name evidence="4" type="primary">MSI4_0</name>
    <name evidence="4" type="ORF">Zm00014a_041251</name>
</gene>
<dbReference type="Gene3D" id="2.130.10.10">
    <property type="entry name" value="YVTN repeat-like/Quinoprotein amine dehydrogenase"/>
    <property type="match status" value="1"/>
</dbReference>
<dbReference type="Pfam" id="PF12274">
    <property type="entry name" value="DUF3615"/>
    <property type="match status" value="1"/>
</dbReference>
<reference evidence="4" key="1">
    <citation type="journal article" date="2018" name="Nat. Genet.">
        <title>Extensive intraspecific gene order and gene structural variations between Mo17 and other maize genomes.</title>
        <authorList>
            <person name="Sun S."/>
            <person name="Zhou Y."/>
            <person name="Chen J."/>
            <person name="Shi J."/>
            <person name="Zhao H."/>
            <person name="Zhao H."/>
            <person name="Song W."/>
            <person name="Zhang M."/>
            <person name="Cui Y."/>
            <person name="Dong X."/>
            <person name="Liu H."/>
            <person name="Ma X."/>
            <person name="Jiao Y."/>
            <person name="Wang B."/>
            <person name="Wei X."/>
            <person name="Stein J.C."/>
            <person name="Glaubitz J.C."/>
            <person name="Lu F."/>
            <person name="Yu G."/>
            <person name="Liang C."/>
            <person name="Fengler K."/>
            <person name="Li B."/>
            <person name="Rafalski A."/>
            <person name="Schnable P.S."/>
            <person name="Ware D.H."/>
            <person name="Buckler E.S."/>
            <person name="Lai J."/>
        </authorList>
    </citation>
    <scope>NUCLEOTIDE SEQUENCE [LARGE SCALE GENOMIC DNA]</scope>
    <source>
        <tissue evidence="4">Seedling</tissue>
    </source>
</reference>
<dbReference type="SUPFAM" id="SSF89009">
    <property type="entry name" value="GAT-like domain"/>
    <property type="match status" value="1"/>
</dbReference>
<evidence type="ECO:0000259" key="2">
    <source>
        <dbReference type="Pfam" id="PF03725"/>
    </source>
</evidence>
<proteinExistence type="predicted"/>
<name>A0A3L6DQ97_MAIZE</name>
<dbReference type="InterPro" id="IPR014712">
    <property type="entry name" value="ANTH_dom_sf"/>
</dbReference>